<proteinExistence type="predicted"/>
<dbReference type="AlphaFoldDB" id="R0M2P0"/>
<dbReference type="OMA" id="KRIPGRY"/>
<evidence type="ECO:0000313" key="3">
    <source>
        <dbReference type="Proteomes" id="UP000016927"/>
    </source>
</evidence>
<evidence type="ECO:0000313" key="2">
    <source>
        <dbReference type="EMBL" id="EOB12294.1"/>
    </source>
</evidence>
<evidence type="ECO:0000256" key="1">
    <source>
        <dbReference type="SAM" id="Phobius"/>
    </source>
</evidence>
<accession>R0M2P0</accession>
<sequence length="521" mass="62292">MRFLKAYTFTSTYLIDPLINHFHSSILLFLLIFSITVKMDRIDKFLNRRKQKNKRSVKIRDKYFDITKEDVKIVRSYKKNTLLDESVDMYRPYNTKFTLDTMSNPLRDYKVIEKSEQTLRKEKRNFIKKNKDRVTKKPKDLNLNKIEDIWEDDNLESLRNYEQNILLDIKDQYDKPVDDLKLNKSMLNNELRNIYLKQYLPRERKQYRIGDIIKEMPKIETLKPYPTEQSCYWKIDDKKPTVFNNRFIFIDNNILEVTDLNLISLFKFKSTNPIDKAIFGYNNELLFLSNGQLFQIEEKDYIKDDFVYIDSLNNPNIVQSNEICDFVQYDSLLMVSFKKYKIKDFDSNKNGYIGCLVGRNLVIIKFNEFKSTSIYKIEGGTPRSIQFHPTYTHCAISTTNSIIVYDILSKKVIVDSKLFSFVVNMIFKKDLIYIANNNNQIYIFDYNRNLILHTMYQDQQILSMDVHFNYNLLTLSTDKELIIFYCNVIRQQFVVVKRINGVHESLKFHKVCPWVYGTTWE</sequence>
<dbReference type="STRING" id="578461.R0M2P0"/>
<organism evidence="2 3">
    <name type="scientific">Nosema bombycis (strain CQ1 / CVCC 102059)</name>
    <name type="common">Microsporidian parasite</name>
    <name type="synonym">Pebrine of silkworm</name>
    <dbReference type="NCBI Taxonomy" id="578461"/>
    <lineage>
        <taxon>Eukaryota</taxon>
        <taxon>Fungi</taxon>
        <taxon>Fungi incertae sedis</taxon>
        <taxon>Microsporidia</taxon>
        <taxon>Nosematidae</taxon>
        <taxon>Nosema</taxon>
    </lineage>
</organism>
<dbReference type="OrthoDB" id="5571054at2759"/>
<dbReference type="HOGENOM" id="CLU_049639_0_0_1"/>
<protein>
    <submittedName>
        <fullName evidence="2">Uncharacterized protein</fullName>
    </submittedName>
</protein>
<dbReference type="Proteomes" id="UP000016927">
    <property type="component" value="Unassembled WGS sequence"/>
</dbReference>
<dbReference type="VEuPathDB" id="MicrosporidiaDB:NBO_468g0001"/>
<reference evidence="2 3" key="1">
    <citation type="journal article" date="2013" name="BMC Genomics">
        <title>Comparative genomics of parasitic silkworm microsporidia reveal an association between genome expansion and host adaptation.</title>
        <authorList>
            <person name="Pan G."/>
            <person name="Xu J."/>
            <person name="Li T."/>
            <person name="Xia Q."/>
            <person name="Liu S.L."/>
            <person name="Zhang G."/>
            <person name="Li S."/>
            <person name="Li C."/>
            <person name="Liu H."/>
            <person name="Yang L."/>
            <person name="Liu T."/>
            <person name="Zhang X."/>
            <person name="Wu Z."/>
            <person name="Fan W."/>
            <person name="Dang X."/>
            <person name="Xiang H."/>
            <person name="Tao M."/>
            <person name="Li Y."/>
            <person name="Hu J."/>
            <person name="Li Z."/>
            <person name="Lin L."/>
            <person name="Luo J."/>
            <person name="Geng L."/>
            <person name="Wang L."/>
            <person name="Long M."/>
            <person name="Wan Y."/>
            <person name="He N."/>
            <person name="Zhang Z."/>
            <person name="Lu C."/>
            <person name="Keeling P.J."/>
            <person name="Wang J."/>
            <person name="Xiang Z."/>
            <person name="Zhou Z."/>
        </authorList>
    </citation>
    <scope>NUCLEOTIDE SEQUENCE [LARGE SCALE GENOMIC DNA]</scope>
    <source>
        <strain evidence="3">CQ1 / CVCC 102059</strain>
    </source>
</reference>
<name>R0M2P0_NOSB1</name>
<dbReference type="InterPro" id="IPR036322">
    <property type="entry name" value="WD40_repeat_dom_sf"/>
</dbReference>
<feature type="transmembrane region" description="Helical" evidence="1">
    <location>
        <begin position="20"/>
        <end position="39"/>
    </location>
</feature>
<keyword evidence="1" id="KW-1133">Transmembrane helix</keyword>
<dbReference type="SUPFAM" id="SSF50978">
    <property type="entry name" value="WD40 repeat-like"/>
    <property type="match status" value="1"/>
</dbReference>
<dbReference type="InterPro" id="IPR015943">
    <property type="entry name" value="WD40/YVTN_repeat-like_dom_sf"/>
</dbReference>
<keyword evidence="1" id="KW-0812">Transmembrane</keyword>
<dbReference type="Gene3D" id="2.130.10.10">
    <property type="entry name" value="YVTN repeat-like/Quinoprotein amine dehydrogenase"/>
    <property type="match status" value="1"/>
</dbReference>
<dbReference type="EMBL" id="KB909376">
    <property type="protein sequence ID" value="EOB12294.1"/>
    <property type="molecule type" value="Genomic_DNA"/>
</dbReference>
<keyword evidence="3" id="KW-1185">Reference proteome</keyword>
<gene>
    <name evidence="2" type="ORF">NBO_468g0001</name>
</gene>
<keyword evidence="1" id="KW-0472">Membrane</keyword>